<keyword evidence="4" id="KW-1185">Reference proteome</keyword>
<feature type="coiled-coil region" evidence="1">
    <location>
        <begin position="632"/>
        <end position="799"/>
    </location>
</feature>
<feature type="region of interest" description="Disordered" evidence="2">
    <location>
        <begin position="451"/>
        <end position="479"/>
    </location>
</feature>
<sequence>MAPKTRPSAANAKDSQNAARSTRKRRASSQRAPAPRAKRSRTDTTQIDAEGEDVIQDEEEQELEQDVQVVIEGRSSPAPVLPSSPPVYQTTTLTQQLHETTVQSTPVVSRPTKSVRGRKSMPAQPGTLTSDIEERQFAPLEAIDPRRRRRLSRHGMSEEQNEYTTRLHEMQKQHKDFKSRIQELEFEREADRQMGTANTLEHGKDNEIEKLLREKAELEQQIAEHRSFHPDEEIMYYDDTVEDAQVLESTAHKEKAVAITANGNIAHSPNHISCRAIVDEYQKQLLQAGEDHAKLTKEAEGLRIRLENIGFPADGDHMLDIVSRVHEAFINARIELSRIDMLQDEDFDVLNNEELLVHMVSLLQTFKEQMDTLIVSRRDLTTELAHLQETLEAKDTLKDALDRDNDSLLRDKVQLQDELEESQDARAAKEEELANVIKDFENDISRLKKEYEEQVSSMSEEMEQADQARRESEEEKDNQIASLRSRLESAFQVQEKAGDTLLDAGINTDALIEGITELRRRRENEQRQREDAERYLDEANEKIETMEAQSVEDNRKIGDLNLEINKLKSDLFGQQQLKEAAIAEKELLVEDHKVTVAQLLNTHGTAMEKEVALRQSIIEDMDKTIAAERETGMDLHRKADSLKDENQQLQDQLESANTRIEELDAEVDALKILIAEKEEALTALSSDIEGLEDTIQEHSTTIRELTAAKEELEATCEDNEATIQDLSATVQAHEITIAQHEGTIRARDTTIEENQVTIEEYQETIDRLTTEVTETIGANTDLEDDLGQLRKKYATSEKKLRHYEAIFDAVGEHNQRITQESQVVSQLLLQRENVPIGEDGDEEFDELDITMVGTPEAASVQKTKTHKTTAATAMHRSYNLRNGKEHRDSGVVMDSSPTRQHHARLEEVEE</sequence>
<dbReference type="PANTHER" id="PTHR45615:SF80">
    <property type="entry name" value="GRIP DOMAIN-CONTAINING PROTEIN"/>
    <property type="match status" value="1"/>
</dbReference>
<feature type="compositionally biased region" description="Acidic residues" evidence="2">
    <location>
        <begin position="49"/>
        <end position="65"/>
    </location>
</feature>
<reference evidence="3 4" key="1">
    <citation type="submission" date="2019-07" db="EMBL/GenBank/DDBJ databases">
        <title>Finished genome of Venturia effusa.</title>
        <authorList>
            <person name="Young C.A."/>
            <person name="Cox M.P."/>
            <person name="Ganley A.R.D."/>
            <person name="David W.J."/>
        </authorList>
    </citation>
    <scope>NUCLEOTIDE SEQUENCE [LARGE SCALE GENOMIC DNA]</scope>
    <source>
        <strain evidence="4">albino</strain>
    </source>
</reference>
<feature type="region of interest" description="Disordered" evidence="2">
    <location>
        <begin position="99"/>
        <end position="163"/>
    </location>
</feature>
<dbReference type="EMBL" id="CP042186">
    <property type="protein sequence ID" value="QDS68897.1"/>
    <property type="molecule type" value="Genomic_DNA"/>
</dbReference>
<evidence type="ECO:0000256" key="2">
    <source>
        <dbReference type="SAM" id="MobiDB-lite"/>
    </source>
</evidence>
<protein>
    <submittedName>
        <fullName evidence="3">Uncharacterized protein</fullName>
    </submittedName>
</protein>
<accession>A0A517KZV3</accession>
<feature type="coiled-coil region" evidence="1">
    <location>
        <begin position="515"/>
        <end position="556"/>
    </location>
</feature>
<evidence type="ECO:0000313" key="4">
    <source>
        <dbReference type="Proteomes" id="UP000316270"/>
    </source>
</evidence>
<feature type="coiled-coil region" evidence="1">
    <location>
        <begin position="167"/>
        <end position="228"/>
    </location>
</feature>
<dbReference type="OrthoDB" id="3532430at2759"/>
<feature type="region of interest" description="Disordered" evidence="2">
    <location>
        <begin position="879"/>
        <end position="910"/>
    </location>
</feature>
<dbReference type="AlphaFoldDB" id="A0A517KZV3"/>
<name>A0A517KZV3_9PEZI</name>
<dbReference type="STRING" id="50376.A0A517KZV3"/>
<dbReference type="PANTHER" id="PTHR45615">
    <property type="entry name" value="MYOSIN HEAVY CHAIN, NON-MUSCLE"/>
    <property type="match status" value="1"/>
</dbReference>
<dbReference type="Proteomes" id="UP000316270">
    <property type="component" value="Chromosome 2"/>
</dbReference>
<feature type="region of interest" description="Disordered" evidence="2">
    <location>
        <begin position="1"/>
        <end position="65"/>
    </location>
</feature>
<keyword evidence="1" id="KW-0175">Coiled coil</keyword>
<evidence type="ECO:0000256" key="1">
    <source>
        <dbReference type="SAM" id="Coils"/>
    </source>
</evidence>
<dbReference type="Gene3D" id="1.10.287.1490">
    <property type="match status" value="1"/>
</dbReference>
<organism evidence="3 4">
    <name type="scientific">Venturia effusa</name>
    <dbReference type="NCBI Taxonomy" id="50376"/>
    <lineage>
        <taxon>Eukaryota</taxon>
        <taxon>Fungi</taxon>
        <taxon>Dikarya</taxon>
        <taxon>Ascomycota</taxon>
        <taxon>Pezizomycotina</taxon>
        <taxon>Dothideomycetes</taxon>
        <taxon>Pleosporomycetidae</taxon>
        <taxon>Venturiales</taxon>
        <taxon>Venturiaceae</taxon>
        <taxon>Venturia</taxon>
    </lineage>
</organism>
<gene>
    <name evidence="3" type="ORF">FKW77_007883</name>
</gene>
<evidence type="ECO:0000313" key="3">
    <source>
        <dbReference type="EMBL" id="QDS68897.1"/>
    </source>
</evidence>
<proteinExistence type="predicted"/>